<accession>A0A078AND2</accession>
<keyword evidence="4 9" id="KW-0547">Nucleotide-binding</keyword>
<comment type="cofactor">
    <cofactor evidence="10">
        <name>Mn(2+)</name>
        <dbReference type="ChEBI" id="CHEBI:29035"/>
    </cofactor>
    <text evidence="10">Binds 2 manganese ions per subunit.</text>
</comment>
<comment type="catalytic activity">
    <reaction evidence="7">
        <text>a 3'-end 3'-phospho-ribonucleotide-RNA + a 5'-end dephospho-ribonucleoside-RNA + GTP = a ribonucleotidyl-ribonucleotide-RNA + GMP + diphosphate</text>
        <dbReference type="Rhea" id="RHEA:68076"/>
        <dbReference type="Rhea" id="RHEA-COMP:10463"/>
        <dbReference type="Rhea" id="RHEA-COMP:13936"/>
        <dbReference type="Rhea" id="RHEA-COMP:17355"/>
        <dbReference type="ChEBI" id="CHEBI:33019"/>
        <dbReference type="ChEBI" id="CHEBI:37565"/>
        <dbReference type="ChEBI" id="CHEBI:58115"/>
        <dbReference type="ChEBI" id="CHEBI:83062"/>
        <dbReference type="ChEBI" id="CHEBI:138284"/>
        <dbReference type="ChEBI" id="CHEBI:173118"/>
        <dbReference type="EC" id="6.5.1.8"/>
    </reaction>
</comment>
<dbReference type="GO" id="GO:0005525">
    <property type="term" value="F:GTP binding"/>
    <property type="evidence" value="ECO:0007669"/>
    <property type="project" value="UniProtKB-KW"/>
</dbReference>
<dbReference type="PANTHER" id="PTHR11118:SF1">
    <property type="entry name" value="RNA-SPLICING LIGASE RTCB HOMOLOG"/>
    <property type="match status" value="1"/>
</dbReference>
<evidence type="ECO:0000256" key="4">
    <source>
        <dbReference type="ARBA" id="ARBA00022741"/>
    </source>
</evidence>
<organism evidence="11 12">
    <name type="scientific">Stylonychia lemnae</name>
    <name type="common">Ciliate</name>
    <dbReference type="NCBI Taxonomy" id="5949"/>
    <lineage>
        <taxon>Eukaryota</taxon>
        <taxon>Sar</taxon>
        <taxon>Alveolata</taxon>
        <taxon>Ciliophora</taxon>
        <taxon>Intramacronucleata</taxon>
        <taxon>Spirotrichea</taxon>
        <taxon>Stichotrichia</taxon>
        <taxon>Sporadotrichida</taxon>
        <taxon>Oxytrichidae</taxon>
        <taxon>Stylonychinae</taxon>
        <taxon>Stylonychia</taxon>
    </lineage>
</organism>
<name>A0A078AND2_STYLE</name>
<dbReference type="GO" id="GO:0003972">
    <property type="term" value="F:RNA ligase (ATP) activity"/>
    <property type="evidence" value="ECO:0007669"/>
    <property type="project" value="TreeGrafter"/>
</dbReference>
<feature type="binding site" evidence="9">
    <location>
        <begin position="263"/>
        <end position="267"/>
    </location>
    <ligand>
        <name>GMP</name>
        <dbReference type="ChEBI" id="CHEBI:58115"/>
    </ligand>
</feature>
<dbReference type="Gene3D" id="3.90.1860.10">
    <property type="entry name" value="tRNA-splicing ligase RtcB"/>
    <property type="match status" value="1"/>
</dbReference>
<feature type="binding site" evidence="10">
    <location>
        <position position="295"/>
    </location>
    <ligand>
        <name>Mn(2+)</name>
        <dbReference type="ChEBI" id="CHEBI:29035"/>
        <label>2</label>
    </ligand>
</feature>
<keyword evidence="3 10" id="KW-0479">Metal-binding</keyword>
<dbReference type="OrthoDB" id="10249697at2759"/>
<keyword evidence="2" id="KW-0436">Ligase</keyword>
<feature type="binding site" evidence="10">
    <location>
        <position position="264"/>
    </location>
    <ligand>
        <name>Mn(2+)</name>
        <dbReference type="ChEBI" id="CHEBI:29035"/>
        <label>1</label>
    </ligand>
</feature>
<evidence type="ECO:0000256" key="6">
    <source>
        <dbReference type="ARBA" id="ARBA00023211"/>
    </source>
</evidence>
<evidence type="ECO:0000256" key="10">
    <source>
        <dbReference type="PIRSR" id="PIRSR601233-3"/>
    </source>
</evidence>
<dbReference type="AlphaFoldDB" id="A0A078AND2"/>
<keyword evidence="6 10" id="KW-0464">Manganese</keyword>
<dbReference type="PANTHER" id="PTHR11118">
    <property type="entry name" value="RNA-SPLICING LIGASE RTCB HOMOLOG"/>
    <property type="match status" value="1"/>
</dbReference>
<reference evidence="11 12" key="1">
    <citation type="submission" date="2014-06" db="EMBL/GenBank/DDBJ databases">
        <authorList>
            <person name="Swart Estienne"/>
        </authorList>
    </citation>
    <scope>NUCLEOTIDE SEQUENCE [LARGE SCALE GENOMIC DNA]</scope>
    <source>
        <strain evidence="11 12">130c</strain>
    </source>
</reference>
<dbReference type="Pfam" id="PF01139">
    <property type="entry name" value="RtcB"/>
    <property type="match status" value="1"/>
</dbReference>
<dbReference type="GO" id="GO:0170057">
    <property type="term" value="F:RNA ligase (GTP) activity"/>
    <property type="evidence" value="ECO:0007669"/>
    <property type="project" value="UniProtKB-EC"/>
</dbReference>
<feature type="active site" description="GMP-histidine intermediate" evidence="8">
    <location>
        <position position="447"/>
    </location>
</feature>
<feature type="binding site" evidence="9">
    <location>
        <begin position="447"/>
        <end position="450"/>
    </location>
    <ligand>
        <name>GMP</name>
        <dbReference type="ChEBI" id="CHEBI:58115"/>
    </ligand>
</feature>
<evidence type="ECO:0000256" key="7">
    <source>
        <dbReference type="ARBA" id="ARBA00047746"/>
    </source>
</evidence>
<dbReference type="EMBL" id="CCKQ01012073">
    <property type="protein sequence ID" value="CDW83679.1"/>
    <property type="molecule type" value="Genomic_DNA"/>
</dbReference>
<evidence type="ECO:0000256" key="9">
    <source>
        <dbReference type="PIRSR" id="PIRSR601233-2"/>
    </source>
</evidence>
<dbReference type="Proteomes" id="UP000039865">
    <property type="component" value="Unassembled WGS sequence"/>
</dbReference>
<proteinExistence type="predicted"/>
<feature type="binding site" evidence="10">
    <location>
        <position position="182"/>
    </location>
    <ligand>
        <name>Mn(2+)</name>
        <dbReference type="ChEBI" id="CHEBI:29035"/>
        <label>1</label>
    </ligand>
</feature>
<evidence type="ECO:0000256" key="5">
    <source>
        <dbReference type="ARBA" id="ARBA00023134"/>
    </source>
</evidence>
<evidence type="ECO:0000256" key="8">
    <source>
        <dbReference type="PIRSR" id="PIRSR601233-1"/>
    </source>
</evidence>
<protein>
    <recommendedName>
        <fullName evidence="1">3'-phosphate/5'-hydroxy nucleic acid ligase</fullName>
        <ecNumber evidence="1">6.5.1.8</ecNumber>
    </recommendedName>
</protein>
<sequence>MESKPLITFKKVQVNLVKQSNIKDAKYIVIDKLDDIKVKFIFSQAKNKFKQGKFQSIAFYKEAEQKPKMTLVLCADKDSNIKKGQQGQPQKEEEVKKDLIESIKSDQQILADEQHEKKVKFSIIAKETLVDEESMKQLYSASKLEGCLQAFGMPDLHPGKGIPIGASIITEGIIYPELVDYDIGCGMCFLKTGMQVSKLTQKRLEMLSFSLKSIDCPWTSDYKKYEEFLDSELQWGSQKCEKIGIDKLDKKTLQALGTIGGGNHFAEFQEVNQIIDQQACDELQIDQNEVFMLVHSGSRNLGEKILQGFLDDNKSSQSKGAIVGSEQFDKYMSNHDLALNFARRNRFLIAHRILEQIDSRKTVDKDIDSKYAIGSGECIVDIFHNFVEKSSIDNEDGTQKEVWIHRKGATPSTHSKYLVIPGSRGSYSYLVKVCQENVASSGYSLAHGAGRRMNRSKALAINKNKHPNHNDLLKTEFDSLVVCENKQLVYEEAPIAYKNIDSVVRDLVEFGLVTIVAQLKPLLTYKFKEPEFQQLQHRYDPELHRRKEYKKQDQYDSDNN</sequence>
<evidence type="ECO:0000256" key="1">
    <source>
        <dbReference type="ARBA" id="ARBA00012726"/>
    </source>
</evidence>
<dbReference type="InterPro" id="IPR001233">
    <property type="entry name" value="RtcB"/>
</dbReference>
<feature type="binding site" evidence="9">
    <location>
        <begin position="384"/>
        <end position="385"/>
    </location>
    <ligand>
        <name>GMP</name>
        <dbReference type="ChEBI" id="CHEBI:58115"/>
    </ligand>
</feature>
<feature type="binding site" evidence="9">
    <location>
        <position position="428"/>
    </location>
    <ligand>
        <name>GMP</name>
        <dbReference type="ChEBI" id="CHEBI:58115"/>
    </ligand>
</feature>
<dbReference type="NCBIfam" id="TIGR03073">
    <property type="entry name" value="release_rtcB"/>
    <property type="match status" value="1"/>
</dbReference>
<feature type="binding site" evidence="10">
    <location>
        <position position="384"/>
    </location>
    <ligand>
        <name>Mn(2+)</name>
        <dbReference type="ChEBI" id="CHEBI:29035"/>
        <label>2</label>
    </ligand>
</feature>
<dbReference type="GO" id="GO:0046872">
    <property type="term" value="F:metal ion binding"/>
    <property type="evidence" value="ECO:0007669"/>
    <property type="project" value="UniProtKB-KW"/>
</dbReference>
<dbReference type="GO" id="GO:0006396">
    <property type="term" value="P:RNA processing"/>
    <property type="evidence" value="ECO:0007669"/>
    <property type="project" value="InterPro"/>
</dbReference>
<gene>
    <name evidence="11" type="primary">Contig19165.g20325</name>
    <name evidence="11" type="ORF">STYLEM_12727</name>
</gene>
<dbReference type="InterPro" id="IPR017510">
    <property type="entry name" value="RtcB2"/>
</dbReference>
<dbReference type="EC" id="6.5.1.8" evidence="1"/>
<dbReference type="OMA" id="DICHNNV"/>
<evidence type="ECO:0000313" key="11">
    <source>
        <dbReference type="EMBL" id="CDW83679.1"/>
    </source>
</evidence>
<keyword evidence="5 9" id="KW-0342">GTP-binding</keyword>
<dbReference type="InParanoid" id="A0A078AND2"/>
<dbReference type="SUPFAM" id="SSF103365">
    <property type="entry name" value="Hypothetical protein PH1602"/>
    <property type="match status" value="1"/>
</dbReference>
<keyword evidence="12" id="KW-1185">Reference proteome</keyword>
<evidence type="ECO:0000256" key="2">
    <source>
        <dbReference type="ARBA" id="ARBA00022598"/>
    </source>
</evidence>
<evidence type="ECO:0000256" key="3">
    <source>
        <dbReference type="ARBA" id="ARBA00022723"/>
    </source>
</evidence>
<dbReference type="FunCoup" id="A0A078AND2">
    <property type="interactions" value="262"/>
</dbReference>
<dbReference type="InterPro" id="IPR036025">
    <property type="entry name" value="RtcB-like_sf"/>
</dbReference>
<evidence type="ECO:0000313" key="12">
    <source>
        <dbReference type="Proteomes" id="UP000039865"/>
    </source>
</evidence>